<gene>
    <name evidence="1" type="ORF">LCGC14_0648050</name>
</gene>
<dbReference type="EMBL" id="LAZR01001196">
    <property type="protein sequence ID" value="KKN48907.1"/>
    <property type="molecule type" value="Genomic_DNA"/>
</dbReference>
<reference evidence="1" key="1">
    <citation type="journal article" date="2015" name="Nature">
        <title>Complex archaea that bridge the gap between prokaryotes and eukaryotes.</title>
        <authorList>
            <person name="Spang A."/>
            <person name="Saw J.H."/>
            <person name="Jorgensen S.L."/>
            <person name="Zaremba-Niedzwiedzka K."/>
            <person name="Martijn J."/>
            <person name="Lind A.E."/>
            <person name="van Eijk R."/>
            <person name="Schleper C."/>
            <person name="Guy L."/>
            <person name="Ettema T.J."/>
        </authorList>
    </citation>
    <scope>NUCLEOTIDE SEQUENCE</scope>
</reference>
<protein>
    <submittedName>
        <fullName evidence="1">Uncharacterized protein</fullName>
    </submittedName>
</protein>
<accession>A0A0F9RGS8</accession>
<organism evidence="1">
    <name type="scientific">marine sediment metagenome</name>
    <dbReference type="NCBI Taxonomy" id="412755"/>
    <lineage>
        <taxon>unclassified sequences</taxon>
        <taxon>metagenomes</taxon>
        <taxon>ecological metagenomes</taxon>
    </lineage>
</organism>
<evidence type="ECO:0000313" key="1">
    <source>
        <dbReference type="EMBL" id="KKN48907.1"/>
    </source>
</evidence>
<proteinExistence type="predicted"/>
<sequence>MTWKIIPISFAGTVLTNTDREAHFLRGFNLHNVPSPTPVTVPRLGGFPTYVRTQPASGKAFPVEFILLNNTQAVVETLRQLFDSVDGTALLVVEDGDAIQKRILTVRQGVVYSDGIWIGSLWAPDPTLFANNLSTSTIDALGDAAADFSPTPNNLGDTPTKPLFRIEPQALKSPLESWALTREITYAWRSELPAAGPVSGSWLLELTDGGWDTEAIIDVSGINTTINQVGGIALGATPPFDIVVVSTAGFDQEGMLMITPGGTREQFAYTIKNATEFTITARGLRMAPVAHSDGATIDQSRMLADGDDIAVFIDGVEVDRSGVYLSGIDIATTQIWIELKDSPAISAEAPTGTSGTTVFVMREEHPFVVGDYLVVNSGNFEQVRVTAVDGRTITIERGVRKTIATTITAGTLFYRSSHRIQLAYYWSGAPVLTAPLNTPIIDLVNSKNNTWLWANELYSQAREAGGWRRILYPGSNPVPTNRLRTKIGLDSSIVTKASFVDVEPSSEKPNYDALEFIAACGIDTTDGIEYDATIDWPFALQVIGRDFSGFETLIVDRLGHESGNSHEPPVTETDRQEDPATSLAAVILRARNIIVTGALIPSDSNVLALQEAPIIILDTQLLSLDADTELAGIVTRVKKATAGTKTLLLQILESSGADGIGGVIAGILTHTLTSSSFLEVCQFYSSPSPVLPSGKVHIAIYESTGTGEIEIVKSIVAVYPTGAHWQFDSVKGYQRIQNEDLWVHFLSLTADNQVEMLPSEKRTGLLLELDNVQLRFDATRTPIAEFRAVEDAYYIDDTISRIGQSFRIRFLERWADLQSESVEIDVAAKTVIFSKDSDSIRQTLQSDDDDWLVLLSGATTVTVTPNGGAGTTDENHTLEYRSAWQA</sequence>
<comment type="caution">
    <text evidence="1">The sequence shown here is derived from an EMBL/GenBank/DDBJ whole genome shotgun (WGS) entry which is preliminary data.</text>
</comment>
<dbReference type="AlphaFoldDB" id="A0A0F9RGS8"/>
<name>A0A0F9RGS8_9ZZZZ</name>